<keyword evidence="2" id="KW-1133">Transmembrane helix</keyword>
<protein>
    <submittedName>
        <fullName evidence="3">Uncharacterized protein</fullName>
    </submittedName>
</protein>
<gene>
    <name evidence="3" type="ORF">K444DRAFT_623039</name>
</gene>
<evidence type="ECO:0000313" key="4">
    <source>
        <dbReference type="Proteomes" id="UP000235371"/>
    </source>
</evidence>
<keyword evidence="4" id="KW-1185">Reference proteome</keyword>
<accession>A0A2J6SFG4</accession>
<feature type="transmembrane region" description="Helical" evidence="2">
    <location>
        <begin position="36"/>
        <end position="55"/>
    </location>
</feature>
<proteinExistence type="predicted"/>
<dbReference type="RefSeq" id="XP_024726397.1">
    <property type="nucleotide sequence ID" value="XM_024882224.1"/>
</dbReference>
<evidence type="ECO:0000256" key="1">
    <source>
        <dbReference type="SAM" id="MobiDB-lite"/>
    </source>
</evidence>
<dbReference type="InParanoid" id="A0A2J6SFG4"/>
<name>A0A2J6SFG4_9HELO</name>
<evidence type="ECO:0000313" key="3">
    <source>
        <dbReference type="EMBL" id="PMD49493.1"/>
    </source>
</evidence>
<feature type="region of interest" description="Disordered" evidence="1">
    <location>
        <begin position="1"/>
        <end position="30"/>
    </location>
</feature>
<sequence>MSYLHPLDAVPDRSHTARLSPEPQDPPPSPYLPLPISSLFIALTYTSSPLIVPLLSRALIASGSLNTYNTSLSSLLLLPSLHISLYTPRS</sequence>
<dbReference type="Proteomes" id="UP000235371">
    <property type="component" value="Unassembled WGS sequence"/>
</dbReference>
<dbReference type="GeneID" id="36590301"/>
<reference evidence="3 4" key="1">
    <citation type="submission" date="2016-04" db="EMBL/GenBank/DDBJ databases">
        <title>A degradative enzymes factory behind the ericoid mycorrhizal symbiosis.</title>
        <authorList>
            <consortium name="DOE Joint Genome Institute"/>
            <person name="Martino E."/>
            <person name="Morin E."/>
            <person name="Grelet G."/>
            <person name="Kuo A."/>
            <person name="Kohler A."/>
            <person name="Daghino S."/>
            <person name="Barry K."/>
            <person name="Choi C."/>
            <person name="Cichocki N."/>
            <person name="Clum A."/>
            <person name="Copeland A."/>
            <person name="Hainaut M."/>
            <person name="Haridas S."/>
            <person name="Labutti K."/>
            <person name="Lindquist E."/>
            <person name="Lipzen A."/>
            <person name="Khouja H.-R."/>
            <person name="Murat C."/>
            <person name="Ohm R."/>
            <person name="Olson A."/>
            <person name="Spatafora J."/>
            <person name="Veneault-Fourrey C."/>
            <person name="Henrissat B."/>
            <person name="Grigoriev I."/>
            <person name="Martin F."/>
            <person name="Perotto S."/>
        </authorList>
    </citation>
    <scope>NUCLEOTIDE SEQUENCE [LARGE SCALE GENOMIC DNA]</scope>
    <source>
        <strain evidence="3 4">E</strain>
    </source>
</reference>
<evidence type="ECO:0000256" key="2">
    <source>
        <dbReference type="SAM" id="Phobius"/>
    </source>
</evidence>
<keyword evidence="2" id="KW-0812">Transmembrane</keyword>
<keyword evidence="2" id="KW-0472">Membrane</keyword>
<organism evidence="3 4">
    <name type="scientific">Hyaloscypha bicolor E</name>
    <dbReference type="NCBI Taxonomy" id="1095630"/>
    <lineage>
        <taxon>Eukaryota</taxon>
        <taxon>Fungi</taxon>
        <taxon>Dikarya</taxon>
        <taxon>Ascomycota</taxon>
        <taxon>Pezizomycotina</taxon>
        <taxon>Leotiomycetes</taxon>
        <taxon>Helotiales</taxon>
        <taxon>Hyaloscyphaceae</taxon>
        <taxon>Hyaloscypha</taxon>
        <taxon>Hyaloscypha bicolor</taxon>
    </lineage>
</organism>
<dbReference type="AlphaFoldDB" id="A0A2J6SFG4"/>
<dbReference type="EMBL" id="KZ613921">
    <property type="protein sequence ID" value="PMD49493.1"/>
    <property type="molecule type" value="Genomic_DNA"/>
</dbReference>